<dbReference type="EMBL" id="VHLL01000001">
    <property type="protein sequence ID" value="MCT8336004.1"/>
    <property type="molecule type" value="Genomic_DNA"/>
</dbReference>
<organism evidence="3 4">
    <name type="scientific">Methanoculleus formosensis</name>
    <dbReference type="NCBI Taxonomy" id="2590886"/>
    <lineage>
        <taxon>Archaea</taxon>
        <taxon>Methanobacteriati</taxon>
        <taxon>Methanobacteriota</taxon>
        <taxon>Stenosarchaea group</taxon>
        <taxon>Methanomicrobia</taxon>
        <taxon>Methanomicrobiales</taxon>
        <taxon>Methanomicrobiaceae</taxon>
        <taxon>Methanoculleus</taxon>
    </lineage>
</organism>
<keyword evidence="4" id="KW-1185">Reference proteome</keyword>
<accession>A0A9E4ZIN1</accession>
<dbReference type="PANTHER" id="PTHR16301:SF20">
    <property type="entry name" value="IMPACT FAMILY MEMBER YIGZ"/>
    <property type="match status" value="1"/>
</dbReference>
<reference evidence="3" key="1">
    <citation type="submission" date="2019-06" db="EMBL/GenBank/DDBJ databases">
        <title>Methanoculleus strain from Tamsui River, Taipei, Taiwan.</title>
        <authorList>
            <person name="You Y.-T."/>
            <person name="Chen S.-C."/>
            <person name="Lai S.-J."/>
            <person name="Lee Y.-C."/>
            <person name="Lai M.-C."/>
        </authorList>
    </citation>
    <scope>NUCLEOTIDE SEQUENCE</scope>
    <source>
        <strain evidence="3">Afa-1</strain>
    </source>
</reference>
<dbReference type="GO" id="GO:0005737">
    <property type="term" value="C:cytoplasm"/>
    <property type="evidence" value="ECO:0007669"/>
    <property type="project" value="TreeGrafter"/>
</dbReference>
<dbReference type="InterPro" id="IPR001498">
    <property type="entry name" value="Impact_N"/>
</dbReference>
<dbReference type="InterPro" id="IPR023582">
    <property type="entry name" value="Impact"/>
</dbReference>
<dbReference type="PANTHER" id="PTHR16301">
    <property type="entry name" value="IMPACT-RELATED"/>
    <property type="match status" value="1"/>
</dbReference>
<evidence type="ECO:0000259" key="2">
    <source>
        <dbReference type="Pfam" id="PF01205"/>
    </source>
</evidence>
<proteinExistence type="inferred from homology"/>
<name>A0A9E4ZIN1_9EURY</name>
<comment type="caution">
    <text evidence="3">The sequence shown here is derived from an EMBL/GenBank/DDBJ whole genome shotgun (WGS) entry which is preliminary data.</text>
</comment>
<dbReference type="InterPro" id="IPR036956">
    <property type="entry name" value="Impact_N_sf"/>
</dbReference>
<dbReference type="AlphaFoldDB" id="A0A9E4ZIN1"/>
<dbReference type="RefSeq" id="WP_261596061.1">
    <property type="nucleotide sequence ID" value="NZ_VHLL01000001.1"/>
</dbReference>
<comment type="similarity">
    <text evidence="1">Belongs to the IMPACT family.</text>
</comment>
<dbReference type="GO" id="GO:0006446">
    <property type="term" value="P:regulation of translational initiation"/>
    <property type="evidence" value="ECO:0007669"/>
    <property type="project" value="TreeGrafter"/>
</dbReference>
<dbReference type="SUPFAM" id="SSF54211">
    <property type="entry name" value="Ribosomal protein S5 domain 2-like"/>
    <property type="match status" value="1"/>
</dbReference>
<dbReference type="Gene3D" id="3.30.230.30">
    <property type="entry name" value="Impact, N-terminal domain"/>
    <property type="match status" value="1"/>
</dbReference>
<evidence type="ECO:0000313" key="4">
    <source>
        <dbReference type="Proteomes" id="UP001065682"/>
    </source>
</evidence>
<gene>
    <name evidence="3" type="ORF">FKB36_00455</name>
</gene>
<dbReference type="Proteomes" id="UP001065682">
    <property type="component" value="Unassembled WGS sequence"/>
</dbReference>
<protein>
    <submittedName>
        <fullName evidence="3">YigZ family protein</fullName>
    </submittedName>
</protein>
<evidence type="ECO:0000256" key="1">
    <source>
        <dbReference type="ARBA" id="ARBA00007665"/>
    </source>
</evidence>
<dbReference type="InterPro" id="IPR020568">
    <property type="entry name" value="Ribosomal_Su5_D2-typ_SF"/>
</dbReference>
<sequence length="122" mass="13237">MTAEPLGAAATEVRRSRFYAHLYRVEGPEDFAGVLAGHREAYRKAAHHCAAFRCGAIEEFKNDGEVGRPGRILLEVLRRHALESHALVVSRVFGGILLGPGNVGRAFRDAGEAAIREAGTTR</sequence>
<evidence type="ECO:0000313" key="3">
    <source>
        <dbReference type="EMBL" id="MCT8336004.1"/>
    </source>
</evidence>
<feature type="domain" description="Impact N-terminal" evidence="2">
    <location>
        <begin position="14"/>
        <end position="115"/>
    </location>
</feature>
<dbReference type="Pfam" id="PF01205">
    <property type="entry name" value="Impact_N"/>
    <property type="match status" value="1"/>
</dbReference>